<dbReference type="PANTHER" id="PTHR23404">
    <property type="entry name" value="MOLYBDOPTERIN SYNTHASE RELATED"/>
    <property type="match status" value="1"/>
</dbReference>
<accession>A0A2P2IBU8</accession>
<dbReference type="InterPro" id="IPR003448">
    <property type="entry name" value="Mopterin_biosynth_MoaE"/>
</dbReference>
<dbReference type="AlphaFoldDB" id="A0A2P2IBU8"/>
<dbReference type="GO" id="GO:0030366">
    <property type="term" value="F:molybdopterin synthase activity"/>
    <property type="evidence" value="ECO:0007669"/>
    <property type="project" value="UniProtKB-UniRule"/>
</dbReference>
<evidence type="ECO:0000256" key="1">
    <source>
        <dbReference type="ARBA" id="ARBA00022490"/>
    </source>
</evidence>
<dbReference type="UniPathway" id="UPA00344"/>
<name>A0A2P2IBU8_9CRUS</name>
<comment type="catalytic activity">
    <reaction evidence="4">
        <text>2 [molybdopterin-synthase sulfur-carrier protein]-C-terminal-Gly-aminoethanethioate + cyclic pyranopterin phosphate + H2O = molybdopterin + 2 [molybdopterin-synthase sulfur-carrier protein]-C-terminal Gly-Gly + 2 H(+)</text>
        <dbReference type="Rhea" id="RHEA:26333"/>
        <dbReference type="Rhea" id="RHEA-COMP:12202"/>
        <dbReference type="Rhea" id="RHEA-COMP:19907"/>
        <dbReference type="ChEBI" id="CHEBI:15377"/>
        <dbReference type="ChEBI" id="CHEBI:15378"/>
        <dbReference type="ChEBI" id="CHEBI:58698"/>
        <dbReference type="ChEBI" id="CHEBI:59648"/>
        <dbReference type="ChEBI" id="CHEBI:90778"/>
        <dbReference type="ChEBI" id="CHEBI:232372"/>
        <dbReference type="EC" id="2.8.1.12"/>
    </reaction>
</comment>
<dbReference type="GO" id="GO:0006777">
    <property type="term" value="P:Mo-molybdopterin cofactor biosynthetic process"/>
    <property type="evidence" value="ECO:0007669"/>
    <property type="project" value="UniProtKB-UniRule"/>
</dbReference>
<feature type="binding site" evidence="4">
    <location>
        <position position="271"/>
    </location>
    <ligand>
        <name>substrate</name>
    </ligand>
</feature>
<dbReference type="SUPFAM" id="SSF54690">
    <property type="entry name" value="Molybdopterin synthase subunit MoaE"/>
    <property type="match status" value="1"/>
</dbReference>
<feature type="region of interest" description="Disordered" evidence="5">
    <location>
        <begin position="97"/>
        <end position="132"/>
    </location>
</feature>
<feature type="binding site" evidence="4">
    <location>
        <begin position="278"/>
        <end position="280"/>
    </location>
    <ligand>
        <name>substrate</name>
    </ligand>
</feature>
<feature type="binding site" evidence="4">
    <location>
        <begin position="255"/>
        <end position="256"/>
    </location>
    <ligand>
        <name>substrate</name>
    </ligand>
</feature>
<organism evidence="6">
    <name type="scientific">Hirondellea gigas</name>
    <dbReference type="NCBI Taxonomy" id="1518452"/>
    <lineage>
        <taxon>Eukaryota</taxon>
        <taxon>Metazoa</taxon>
        <taxon>Ecdysozoa</taxon>
        <taxon>Arthropoda</taxon>
        <taxon>Crustacea</taxon>
        <taxon>Multicrustacea</taxon>
        <taxon>Malacostraca</taxon>
        <taxon>Eumalacostraca</taxon>
        <taxon>Peracarida</taxon>
        <taxon>Amphipoda</taxon>
        <taxon>Amphilochidea</taxon>
        <taxon>Lysianassida</taxon>
        <taxon>Lysianassidira</taxon>
        <taxon>Lysianassoidea</taxon>
        <taxon>Lysianassidae</taxon>
        <taxon>Hirondellea</taxon>
    </lineage>
</organism>
<dbReference type="CDD" id="cd00756">
    <property type="entry name" value="MoaE"/>
    <property type="match status" value="1"/>
</dbReference>
<keyword evidence="2 4" id="KW-0808">Transferase</keyword>
<evidence type="ECO:0000256" key="3">
    <source>
        <dbReference type="ARBA" id="ARBA00023150"/>
    </source>
</evidence>
<protein>
    <recommendedName>
        <fullName evidence="4">Molybdopterin synthase catalytic subunit</fullName>
        <ecNumber evidence="4">2.8.1.12</ecNumber>
    </recommendedName>
    <alternativeName>
        <fullName evidence="4">Molybdenum cofactor synthesis protein 2 large subunit</fullName>
    </alternativeName>
    <alternativeName>
        <fullName evidence="4">Molybdenum cofactor synthesis protein 2B</fullName>
        <shortName evidence="4">MOCS2B</shortName>
    </alternativeName>
</protein>
<feature type="compositionally biased region" description="Basic and acidic residues" evidence="5">
    <location>
        <begin position="104"/>
        <end position="114"/>
    </location>
</feature>
<proteinExistence type="evidence at transcript level"/>
<evidence type="ECO:0000313" key="6">
    <source>
        <dbReference type="EMBL" id="LAB71482.1"/>
    </source>
</evidence>
<reference evidence="6" key="1">
    <citation type="journal article" date="2018" name="Biosci. Biotechnol. Biochem.">
        <title>Polysaccharide hydrolase of the hadal zone amphipods Hirondellea gigas.</title>
        <authorList>
            <person name="Kobayashi H."/>
            <person name="Nagahama T."/>
            <person name="Arai W."/>
            <person name="Sasagawa Y."/>
            <person name="Umeda M."/>
            <person name="Hayashi T."/>
            <person name="Nikaido I."/>
            <person name="Watanabe H."/>
            <person name="Oguri K."/>
            <person name="Kitazato H."/>
            <person name="Fujioka K."/>
            <person name="Kido Y."/>
            <person name="Takami H."/>
        </authorList>
    </citation>
    <scope>NUCLEOTIDE SEQUENCE</scope>
    <source>
        <tissue evidence="6">Whole body</tissue>
    </source>
</reference>
<comment type="subunit">
    <text evidence="4">Heterotetramer; composed of 2 small (MOCS2A) and 2 large (MOCS2B) subunits.</text>
</comment>
<comment type="similarity">
    <text evidence="4">Belongs to the MoaE family. MOCS2B subfamily.</text>
</comment>
<evidence type="ECO:0000256" key="5">
    <source>
        <dbReference type="SAM" id="MobiDB-lite"/>
    </source>
</evidence>
<comment type="subcellular location">
    <subcellularLocation>
        <location evidence="4">Cytoplasm</location>
    </subcellularLocation>
</comment>
<evidence type="ECO:0000256" key="4">
    <source>
        <dbReference type="HAMAP-Rule" id="MF_03052"/>
    </source>
</evidence>
<comment type="function">
    <text evidence="4">Catalytic subunit of the molybdopterin synthase complex, a complex that catalyzes the conversion of precursor Z into molybdopterin. Acts by mediating the incorporation of 2 sulfur atoms from thiocarboxylated MOCS2A into precursor Z to generate a dithiolene group.</text>
</comment>
<dbReference type="InterPro" id="IPR036563">
    <property type="entry name" value="MoaE_sf"/>
</dbReference>
<evidence type="ECO:0000256" key="2">
    <source>
        <dbReference type="ARBA" id="ARBA00022679"/>
    </source>
</evidence>
<dbReference type="Gene3D" id="3.90.1170.40">
    <property type="entry name" value="Molybdopterin biosynthesis MoaE subunit"/>
    <property type="match status" value="1"/>
</dbReference>
<keyword evidence="3 4" id="KW-0501">Molybdenum cofactor biosynthesis</keyword>
<keyword evidence="1 4" id="KW-0963">Cytoplasm</keyword>
<dbReference type="HAMAP" id="MF_03052">
    <property type="entry name" value="MOC2B"/>
    <property type="match status" value="1"/>
</dbReference>
<comment type="pathway">
    <text evidence="4">Cofactor biosynthesis; molybdopterin biosynthesis.</text>
</comment>
<dbReference type="Pfam" id="PF02391">
    <property type="entry name" value="MoaE"/>
    <property type="match status" value="1"/>
</dbReference>
<dbReference type="EC" id="2.8.1.12" evidence="4"/>
<feature type="compositionally biased region" description="Low complexity" evidence="5">
    <location>
        <begin position="121"/>
        <end position="132"/>
    </location>
</feature>
<dbReference type="GO" id="GO:1990140">
    <property type="term" value="C:molybdopterin synthase complex"/>
    <property type="evidence" value="ECO:0007669"/>
    <property type="project" value="UniProtKB-UniRule"/>
</dbReference>
<dbReference type="InterPro" id="IPR028888">
    <property type="entry name" value="MOCS2B_euk"/>
</dbReference>
<dbReference type="EMBL" id="IACF01005899">
    <property type="protein sequence ID" value="LAB71482.1"/>
    <property type="molecule type" value="mRNA"/>
</dbReference>
<dbReference type="FunFam" id="3.90.1170.40:FF:000002">
    <property type="entry name" value="Molybdopterin synthase catalytic subunit"/>
    <property type="match status" value="1"/>
</dbReference>
<sequence length="302" mass="33134">MRLLSFHQLVEGNSIFFTLNSKTTFIFIYLPTISTQIQCYSNLLTEIAAIMADKNNTIAQSSCNVTGVIENHEQNTHLVGPDEVTDSITKALNNSVPQANQTENSDHSSPKNTHENVLPDISNNSTNSNTIPNLTLEKAPVSVGFGSSTSSTASGITHVELTYEELSVSDITSMVSNPGCGAISLFVGTTRDVFDDKQVVSLEYEAYHGMAEKEMKKLCDEARARWTLQNIAVVHRLGSVGVLEASIIVAVSSVHRAEAISATAFIMDRIKARIPVWKKEVYSDGSKSWKENKECSWKTKRS</sequence>